<protein>
    <recommendedName>
        <fullName evidence="2">histidine kinase</fullName>
        <ecNumber evidence="2">2.7.13.3</ecNumber>
    </recommendedName>
</protein>
<keyword evidence="9" id="KW-0812">Transmembrane</keyword>
<dbReference type="CDD" id="cd00082">
    <property type="entry name" value="HisKA"/>
    <property type="match status" value="1"/>
</dbReference>
<dbReference type="HOGENOM" id="CLU_439302_0_0_6"/>
<evidence type="ECO:0000256" key="4">
    <source>
        <dbReference type="ARBA" id="ARBA00022679"/>
    </source>
</evidence>
<dbReference type="InterPro" id="IPR004358">
    <property type="entry name" value="Sig_transdc_His_kin-like_C"/>
</dbReference>
<dbReference type="PANTHER" id="PTHR43065">
    <property type="entry name" value="SENSOR HISTIDINE KINASE"/>
    <property type="match status" value="1"/>
</dbReference>
<evidence type="ECO:0000256" key="1">
    <source>
        <dbReference type="ARBA" id="ARBA00000085"/>
    </source>
</evidence>
<accession>Q2SP30</accession>
<feature type="transmembrane region" description="Helical" evidence="9">
    <location>
        <begin position="220"/>
        <end position="238"/>
    </location>
</feature>
<keyword evidence="6 11" id="KW-0418">Kinase</keyword>
<evidence type="ECO:0000313" key="12">
    <source>
        <dbReference type="Proteomes" id="UP000000238"/>
    </source>
</evidence>
<dbReference type="SUPFAM" id="SSF47384">
    <property type="entry name" value="Homodimeric domain of signal transducing histidine kinase"/>
    <property type="match status" value="1"/>
</dbReference>
<keyword evidence="4" id="KW-0808">Transferase</keyword>
<dbReference type="Pfam" id="PF02518">
    <property type="entry name" value="HATPase_c"/>
    <property type="match status" value="1"/>
</dbReference>
<evidence type="ECO:0000313" key="11">
    <source>
        <dbReference type="EMBL" id="ABC27594.1"/>
    </source>
</evidence>
<dbReference type="EMBL" id="CP000155">
    <property type="protein sequence ID" value="ABC27594.1"/>
    <property type="molecule type" value="Genomic_DNA"/>
</dbReference>
<feature type="transmembrane region" description="Helical" evidence="9">
    <location>
        <begin position="97"/>
        <end position="115"/>
    </location>
</feature>
<feature type="transmembrane region" description="Helical" evidence="9">
    <location>
        <begin position="127"/>
        <end position="146"/>
    </location>
</feature>
<dbReference type="Proteomes" id="UP000000238">
    <property type="component" value="Chromosome"/>
</dbReference>
<dbReference type="eggNOG" id="COG2205">
    <property type="taxonomic scope" value="Bacteria"/>
</dbReference>
<dbReference type="Gene3D" id="1.10.287.130">
    <property type="match status" value="1"/>
</dbReference>
<keyword evidence="5" id="KW-0547">Nucleotide-binding</keyword>
<gene>
    <name evidence="11" type="ordered locus">HCH_00695</name>
</gene>
<dbReference type="SMART" id="SM00388">
    <property type="entry name" value="HisKA"/>
    <property type="match status" value="1"/>
</dbReference>
<dbReference type="GO" id="GO:0005524">
    <property type="term" value="F:ATP binding"/>
    <property type="evidence" value="ECO:0007669"/>
    <property type="project" value="UniProtKB-KW"/>
</dbReference>
<feature type="transmembrane region" description="Helical" evidence="9">
    <location>
        <begin position="20"/>
        <end position="42"/>
    </location>
</feature>
<feature type="transmembrane region" description="Helical" evidence="9">
    <location>
        <begin position="152"/>
        <end position="174"/>
    </location>
</feature>
<dbReference type="InterPro" id="IPR005467">
    <property type="entry name" value="His_kinase_dom"/>
</dbReference>
<dbReference type="STRING" id="349521.HCH_00695"/>
<feature type="transmembrane region" description="Helical" evidence="9">
    <location>
        <begin position="54"/>
        <end position="77"/>
    </location>
</feature>
<dbReference type="InterPro" id="IPR003661">
    <property type="entry name" value="HisK_dim/P_dom"/>
</dbReference>
<organism evidence="11 12">
    <name type="scientific">Hahella chejuensis (strain KCTC 2396)</name>
    <dbReference type="NCBI Taxonomy" id="349521"/>
    <lineage>
        <taxon>Bacteria</taxon>
        <taxon>Pseudomonadati</taxon>
        <taxon>Pseudomonadota</taxon>
        <taxon>Gammaproteobacteria</taxon>
        <taxon>Oceanospirillales</taxon>
        <taxon>Hahellaceae</taxon>
        <taxon>Hahella</taxon>
    </lineage>
</organism>
<evidence type="ECO:0000256" key="5">
    <source>
        <dbReference type="ARBA" id="ARBA00022741"/>
    </source>
</evidence>
<keyword evidence="7" id="KW-0067">ATP-binding</keyword>
<evidence type="ECO:0000256" key="6">
    <source>
        <dbReference type="ARBA" id="ARBA00022777"/>
    </source>
</evidence>
<dbReference type="InterPro" id="IPR036097">
    <property type="entry name" value="HisK_dim/P_sf"/>
</dbReference>
<dbReference type="GO" id="GO:0000155">
    <property type="term" value="F:phosphorelay sensor kinase activity"/>
    <property type="evidence" value="ECO:0007669"/>
    <property type="project" value="InterPro"/>
</dbReference>
<keyword evidence="3" id="KW-0597">Phosphoprotein</keyword>
<feature type="transmembrane region" description="Helical" evidence="9">
    <location>
        <begin position="186"/>
        <end position="208"/>
    </location>
</feature>
<sequence length="578" mass="64434">MAIWCFGHILVLQDHQAVGTLILLGNPLMPTAFLHFVLLWLGDPLDLPQQLRKLAPLFYFTAVAVVLASWVTGGGYISPWMQFEGFFHLAFTGWLNLAYTVAIGVVGHLLLLMAFRRSKGNLRRSITAMFITGGWGFTLSTSFIFPSLDINLFPYAMLALPSYAVLVVYSVVRYRLVEVNRWVNQAVIWLALLATSMLAMSLILALLAPLGLEELAQAPLSQLVVYSGILLVFAWLAYGPAKEFADRLVYPGAVLDKSTLDQWVTRLNAVRGWGELRQTAEQLWLRKSGVAASVNIDGRFDYPQGPVFVCEKREQWDCRLQGWEDVAPSHQRLAEFMAKLLPSACATLERSLLLAEAERKRLEQQHLVELGGLTAAIAHELRNPLNIITMAAAQTDPRIREHISKQVERAELLIKDVLTYAGQIRLELKPTNLYALTAATVAQIRQLHGVEIALQAPEEVWLSVDPQRLQQVLINLLDNAAAFVRQIPLGRILVAVTHDEHGVLIAIHNNGPAVPEAMKPRLFQAFVSKRAGGSGLGLAIVRRIVDAHRGEVWHSDEEGWPVSFMIRLPLEQNEKETA</sequence>
<evidence type="ECO:0000256" key="9">
    <source>
        <dbReference type="SAM" id="Phobius"/>
    </source>
</evidence>
<dbReference type="SMART" id="SM00387">
    <property type="entry name" value="HATPase_c"/>
    <property type="match status" value="1"/>
</dbReference>
<name>Q2SP30_HAHCH</name>
<dbReference type="InterPro" id="IPR036890">
    <property type="entry name" value="HATPase_C_sf"/>
</dbReference>
<dbReference type="PANTHER" id="PTHR43065:SF10">
    <property type="entry name" value="PEROXIDE STRESS-ACTIVATED HISTIDINE KINASE MAK3"/>
    <property type="match status" value="1"/>
</dbReference>
<evidence type="ECO:0000256" key="3">
    <source>
        <dbReference type="ARBA" id="ARBA00022553"/>
    </source>
</evidence>
<dbReference type="PRINTS" id="PR00344">
    <property type="entry name" value="BCTRLSENSOR"/>
</dbReference>
<proteinExistence type="predicted"/>
<dbReference type="KEGG" id="hch:HCH_00695"/>
<keyword evidence="9" id="KW-0472">Membrane</keyword>
<dbReference type="InterPro" id="IPR003594">
    <property type="entry name" value="HATPase_dom"/>
</dbReference>
<dbReference type="Pfam" id="PF00512">
    <property type="entry name" value="HisKA"/>
    <property type="match status" value="1"/>
</dbReference>
<reference evidence="11 12" key="1">
    <citation type="journal article" date="2005" name="Nucleic Acids Res.">
        <title>Genomic blueprint of Hahella chejuensis, a marine microbe producing an algicidal agent.</title>
        <authorList>
            <person name="Jeong H."/>
            <person name="Yim J.H."/>
            <person name="Lee C."/>
            <person name="Choi S.-H."/>
            <person name="Park Y.K."/>
            <person name="Yoon S.H."/>
            <person name="Hur C.-G."/>
            <person name="Kang H.-Y."/>
            <person name="Kim D."/>
            <person name="Lee H.H."/>
            <person name="Park K.H."/>
            <person name="Park S.-H."/>
            <person name="Park H.-S."/>
            <person name="Lee H.K."/>
            <person name="Oh T.K."/>
            <person name="Kim J.F."/>
        </authorList>
    </citation>
    <scope>NUCLEOTIDE SEQUENCE [LARGE SCALE GENOMIC DNA]</scope>
    <source>
        <strain evidence="11 12">KCTC 2396</strain>
    </source>
</reference>
<dbReference type="SUPFAM" id="SSF55874">
    <property type="entry name" value="ATPase domain of HSP90 chaperone/DNA topoisomerase II/histidine kinase"/>
    <property type="match status" value="1"/>
</dbReference>
<feature type="domain" description="Histidine kinase" evidence="10">
    <location>
        <begin position="376"/>
        <end position="572"/>
    </location>
</feature>
<keyword evidence="9" id="KW-1133">Transmembrane helix</keyword>
<dbReference type="Gene3D" id="3.30.565.10">
    <property type="entry name" value="Histidine kinase-like ATPase, C-terminal domain"/>
    <property type="match status" value="1"/>
</dbReference>
<evidence type="ECO:0000256" key="8">
    <source>
        <dbReference type="ARBA" id="ARBA00023012"/>
    </source>
</evidence>
<evidence type="ECO:0000256" key="7">
    <source>
        <dbReference type="ARBA" id="ARBA00022840"/>
    </source>
</evidence>
<dbReference type="PROSITE" id="PS50109">
    <property type="entry name" value="HIS_KIN"/>
    <property type="match status" value="1"/>
</dbReference>
<dbReference type="AlphaFoldDB" id="Q2SP30"/>
<comment type="catalytic activity">
    <reaction evidence="1">
        <text>ATP + protein L-histidine = ADP + protein N-phospho-L-histidine.</text>
        <dbReference type="EC" id="2.7.13.3"/>
    </reaction>
</comment>
<keyword evidence="8" id="KW-0902">Two-component regulatory system</keyword>
<evidence type="ECO:0000256" key="2">
    <source>
        <dbReference type="ARBA" id="ARBA00012438"/>
    </source>
</evidence>
<keyword evidence="12" id="KW-1185">Reference proteome</keyword>
<dbReference type="EC" id="2.7.13.3" evidence="2"/>
<evidence type="ECO:0000259" key="10">
    <source>
        <dbReference type="PROSITE" id="PS50109"/>
    </source>
</evidence>